<proteinExistence type="predicted"/>
<dbReference type="InterPro" id="IPR017850">
    <property type="entry name" value="Alkaline_phosphatase_core_sf"/>
</dbReference>
<dbReference type="Proteomes" id="UP001156691">
    <property type="component" value="Unassembled WGS sequence"/>
</dbReference>
<protein>
    <recommendedName>
        <fullName evidence="3">Alkaline phosphatase family protein</fullName>
    </recommendedName>
</protein>
<dbReference type="Gene3D" id="3.40.720.10">
    <property type="entry name" value="Alkaline Phosphatase, subunit A"/>
    <property type="match status" value="2"/>
</dbReference>
<reference evidence="2" key="1">
    <citation type="journal article" date="2019" name="Int. J. Syst. Evol. Microbiol.">
        <title>The Global Catalogue of Microorganisms (GCM) 10K type strain sequencing project: providing services to taxonomists for standard genome sequencing and annotation.</title>
        <authorList>
            <consortium name="The Broad Institute Genomics Platform"/>
            <consortium name="The Broad Institute Genome Sequencing Center for Infectious Disease"/>
            <person name="Wu L."/>
            <person name="Ma J."/>
        </authorList>
    </citation>
    <scope>NUCLEOTIDE SEQUENCE [LARGE SCALE GENOMIC DNA]</scope>
    <source>
        <strain evidence="2">NBRC 112416</strain>
    </source>
</reference>
<dbReference type="InterPro" id="IPR002591">
    <property type="entry name" value="Phosphodiest/P_Trfase"/>
</dbReference>
<comment type="caution">
    <text evidence="1">The sequence shown here is derived from an EMBL/GenBank/DDBJ whole genome shotgun (WGS) entry which is preliminary data.</text>
</comment>
<dbReference type="EMBL" id="BSNS01000012">
    <property type="protein sequence ID" value="GLQ55811.1"/>
    <property type="molecule type" value="Genomic_DNA"/>
</dbReference>
<dbReference type="SUPFAM" id="SSF53649">
    <property type="entry name" value="Alkaline phosphatase-like"/>
    <property type="match status" value="1"/>
</dbReference>
<gene>
    <name evidence="1" type="ORF">GCM10010862_30700</name>
</gene>
<evidence type="ECO:0000313" key="2">
    <source>
        <dbReference type="Proteomes" id="UP001156691"/>
    </source>
</evidence>
<dbReference type="PANTHER" id="PTHR10151:SF120">
    <property type="entry name" value="BIS(5'-ADENOSYL)-TRIPHOSPHATASE"/>
    <property type="match status" value="1"/>
</dbReference>
<name>A0ABQ5W7S3_9HYPH</name>
<dbReference type="PANTHER" id="PTHR10151">
    <property type="entry name" value="ECTONUCLEOTIDE PYROPHOSPHATASE/PHOSPHODIESTERASE"/>
    <property type="match status" value="1"/>
</dbReference>
<evidence type="ECO:0000313" key="1">
    <source>
        <dbReference type="EMBL" id="GLQ55811.1"/>
    </source>
</evidence>
<dbReference type="Pfam" id="PF01663">
    <property type="entry name" value="Phosphodiest"/>
    <property type="match status" value="1"/>
</dbReference>
<sequence>MSESRFLVLVLDGLRPDLVTSRDMPNLAAFRDRGASLTLSKAQFPTHTRVNKTSFSSGSTPKHHGVHFNKIYDPNLAPDQVIDLGDHADVEKADSQGRLITATTIGHALRDAGHQFALVHCGMSGAPWLLNYRGDRIGQEHVSMAGYGHSTAEAARLVFEELGDLPDPKGVNYNRSRFAFEAFKSVLYPSLKPQVGLIWSDEPDKSLHVDGLRGPVSKAAFMHIDALVGDVVSWWQARADRDSLNLIILSDHGHVETIGGYPIGEMMRDAGLPVTIDPTQKGALLLPFGSGGVYLRDQPRQVLADIVEWMQGHDWSGNLFTDDLDGVNGVISGTFSKALASIDHPRAPDLVFTLRRLPAQPPEFPFGRSLDPSGKGSTHGGLHNEELTNICFAAGPDFKEGYRSETAGGIVDITPTILDVLGVTKPDTMVGRALGDLLINGAEPADARAGVEAVSVDAGSYRQTLSLRRLTGRNMAMSATRD</sequence>
<keyword evidence="2" id="KW-1185">Reference proteome</keyword>
<evidence type="ECO:0008006" key="3">
    <source>
        <dbReference type="Google" id="ProtNLM"/>
    </source>
</evidence>
<accession>A0ABQ5W7S3</accession>
<organism evidence="1 2">
    <name type="scientific">Devosia nitrariae</name>
    <dbReference type="NCBI Taxonomy" id="2071872"/>
    <lineage>
        <taxon>Bacteria</taxon>
        <taxon>Pseudomonadati</taxon>
        <taxon>Pseudomonadota</taxon>
        <taxon>Alphaproteobacteria</taxon>
        <taxon>Hyphomicrobiales</taxon>
        <taxon>Devosiaceae</taxon>
        <taxon>Devosia</taxon>
    </lineage>
</organism>